<sequence length="171" mass="19387">MISAVPVFNNHGNTRLVRCYRHLDRETQRRILRDTFHLMLYRHYCSCYRHYTLIYQHYAHVPALRASCTALGFLYRLPCGTLGPHAALSLQMHYILQELVIGGMVLETSMNEIVAQMEAQSKLEKAEVRGGLSAAPSCTVSAMKNINLPEIPRNINIGDIGIKVPNLSQFM</sequence>
<evidence type="ECO:0000256" key="5">
    <source>
        <dbReference type="ARBA" id="ARBA00023136"/>
    </source>
</evidence>
<dbReference type="GO" id="GO:0048490">
    <property type="term" value="P:anterograde synaptic vesicle transport"/>
    <property type="evidence" value="ECO:0007669"/>
    <property type="project" value="Ensembl"/>
</dbReference>
<evidence type="ECO:0000256" key="1">
    <source>
        <dbReference type="ARBA" id="ARBA00004184"/>
    </source>
</evidence>
<reference evidence="7" key="2">
    <citation type="submission" date="2025-08" db="UniProtKB">
        <authorList>
            <consortium name="Ensembl"/>
        </authorList>
    </citation>
    <scope>IDENTIFICATION</scope>
</reference>
<evidence type="ECO:0000256" key="3">
    <source>
        <dbReference type="ARBA" id="ARBA00022448"/>
    </source>
</evidence>
<dbReference type="Proteomes" id="UP000694412">
    <property type="component" value="Chromosome 10"/>
</dbReference>
<dbReference type="Ensembl" id="ENSCJPT00005036868.1">
    <property type="protein sequence ID" value="ENSCJPP00005027244.1"/>
    <property type="gene ID" value="ENSCJPG00005021138.1"/>
</dbReference>
<dbReference type="InterPro" id="IPR011012">
    <property type="entry name" value="Longin-like_dom_sf"/>
</dbReference>
<organism evidence="7 8">
    <name type="scientific">Coturnix japonica</name>
    <name type="common">Japanese quail</name>
    <name type="synonym">Coturnix coturnix japonica</name>
    <dbReference type="NCBI Taxonomy" id="93934"/>
    <lineage>
        <taxon>Eukaryota</taxon>
        <taxon>Metazoa</taxon>
        <taxon>Chordata</taxon>
        <taxon>Craniata</taxon>
        <taxon>Vertebrata</taxon>
        <taxon>Euteleostomi</taxon>
        <taxon>Archelosauria</taxon>
        <taxon>Archosauria</taxon>
        <taxon>Dinosauria</taxon>
        <taxon>Saurischia</taxon>
        <taxon>Theropoda</taxon>
        <taxon>Coelurosauria</taxon>
        <taxon>Aves</taxon>
        <taxon>Neognathae</taxon>
        <taxon>Galloanserae</taxon>
        <taxon>Galliformes</taxon>
        <taxon>Phasianidae</taxon>
        <taxon>Perdicinae</taxon>
        <taxon>Coturnix</taxon>
    </lineage>
</organism>
<evidence type="ECO:0000313" key="7">
    <source>
        <dbReference type="Ensembl" id="ENSCJPP00005027244.1"/>
    </source>
</evidence>
<dbReference type="PANTHER" id="PTHR11753">
    <property type="entry name" value="ADAPTOR COMPLEXES SMALL SUBUNIT FAMILY"/>
    <property type="match status" value="1"/>
</dbReference>
<keyword evidence="5" id="KW-0472">Membrane</keyword>
<dbReference type="Pfam" id="PF01217">
    <property type="entry name" value="Clat_adaptor_s"/>
    <property type="match status" value="1"/>
</dbReference>
<dbReference type="GO" id="GO:1904115">
    <property type="term" value="C:axon cytoplasm"/>
    <property type="evidence" value="ECO:0007669"/>
    <property type="project" value="GOC"/>
</dbReference>
<dbReference type="GeneTree" id="ENSGT00970000193421"/>
<comment type="similarity">
    <text evidence="2">Belongs to the adaptor complexes small subunit family.</text>
</comment>
<dbReference type="InterPro" id="IPR016635">
    <property type="entry name" value="AP_complex_ssu"/>
</dbReference>
<dbReference type="SUPFAM" id="SSF64356">
    <property type="entry name" value="SNARE-like"/>
    <property type="match status" value="1"/>
</dbReference>
<evidence type="ECO:0000313" key="8">
    <source>
        <dbReference type="Proteomes" id="UP000694412"/>
    </source>
</evidence>
<dbReference type="Gene3D" id="3.30.450.60">
    <property type="match status" value="2"/>
</dbReference>
<dbReference type="GO" id="GO:0015031">
    <property type="term" value="P:protein transport"/>
    <property type="evidence" value="ECO:0007669"/>
    <property type="project" value="UniProtKB-KW"/>
</dbReference>
<evidence type="ECO:0000259" key="6">
    <source>
        <dbReference type="Pfam" id="PF01217"/>
    </source>
</evidence>
<accession>A0A8C2YHN1</accession>
<protein>
    <submittedName>
        <fullName evidence="7">Adaptor related protein complex 3 subunit sigma 2</fullName>
    </submittedName>
</protein>
<comment type="subcellular location">
    <subcellularLocation>
        <location evidence="1">Endomembrane system</location>
        <topology evidence="1">Peripheral membrane protein</topology>
    </subcellularLocation>
</comment>
<reference evidence="7" key="1">
    <citation type="submission" date="2015-11" db="EMBL/GenBank/DDBJ databases">
        <authorList>
            <consortium name="International Coturnix japonica Genome Analysis Consortium"/>
            <person name="Warren W."/>
            <person name="Burt D.W."/>
            <person name="Antin P.B."/>
            <person name="Lanford R."/>
            <person name="Gros J."/>
            <person name="Wilson R.K."/>
        </authorList>
    </citation>
    <scope>NUCLEOTIDE SEQUENCE [LARGE SCALE GENOMIC DNA]</scope>
</reference>
<dbReference type="GO" id="GO:0012505">
    <property type="term" value="C:endomembrane system"/>
    <property type="evidence" value="ECO:0007669"/>
    <property type="project" value="UniProtKB-SubCell"/>
</dbReference>
<keyword evidence="3" id="KW-0813">Transport</keyword>
<keyword evidence="8" id="KW-1185">Reference proteome</keyword>
<gene>
    <name evidence="7" type="primary">AP3S2</name>
</gene>
<dbReference type="InterPro" id="IPR022775">
    <property type="entry name" value="AP_mu_sigma_su"/>
</dbReference>
<keyword evidence="4" id="KW-0653">Protein transport</keyword>
<evidence type="ECO:0000256" key="4">
    <source>
        <dbReference type="ARBA" id="ARBA00022927"/>
    </source>
</evidence>
<dbReference type="AlphaFoldDB" id="A0A8C2YHN1"/>
<evidence type="ECO:0000256" key="2">
    <source>
        <dbReference type="ARBA" id="ARBA00006972"/>
    </source>
</evidence>
<dbReference type="GO" id="GO:0030123">
    <property type="term" value="C:AP-3 adaptor complex"/>
    <property type="evidence" value="ECO:0007669"/>
    <property type="project" value="Ensembl"/>
</dbReference>
<proteinExistence type="inferred from homology"/>
<reference evidence="7" key="3">
    <citation type="submission" date="2025-09" db="UniProtKB">
        <authorList>
            <consortium name="Ensembl"/>
        </authorList>
    </citation>
    <scope>IDENTIFICATION</scope>
</reference>
<feature type="domain" description="AP complex mu/sigma subunit" evidence="6">
    <location>
        <begin position="1"/>
        <end position="60"/>
    </location>
</feature>
<name>A0A8C2YHN1_COTJA</name>